<dbReference type="InParanoid" id="I7LUU1"/>
<feature type="transmembrane region" description="Helical" evidence="1">
    <location>
        <begin position="159"/>
        <end position="176"/>
    </location>
</feature>
<protein>
    <submittedName>
        <fullName evidence="2">Transmembrane protein, putative</fullName>
    </submittedName>
</protein>
<evidence type="ECO:0000313" key="2">
    <source>
        <dbReference type="EMBL" id="EAR96044.2"/>
    </source>
</evidence>
<dbReference type="GeneID" id="7838809"/>
<gene>
    <name evidence="2" type="ORF">TTHERM_00127090</name>
</gene>
<sequence length="207" mass="25123">MGIFSLKTKIEIFYTYITDDSVKIRVNQQIRFYNSDKMHSKLKLRICKSQITMQFYRLKVSFQMAKFCSNQICFGEKKKQLWRLMCGRRVNQDNYQQIRQMKKQQLNKYQEQTNIGVFVRQFQMKENLRKSRRKRKIIMTKEIIGIMMVKKVIQIKKVVFLNLKIVFGCKIVNFLVKQKRLLLKMNQKLFTCFFLSLLLIDLLVRLF</sequence>
<feature type="transmembrane region" description="Helical" evidence="1">
    <location>
        <begin position="188"/>
        <end position="206"/>
    </location>
</feature>
<accession>I7LUU1</accession>
<proteinExistence type="predicted"/>
<evidence type="ECO:0000313" key="3">
    <source>
        <dbReference type="Proteomes" id="UP000009168"/>
    </source>
</evidence>
<keyword evidence="1 2" id="KW-0812">Transmembrane</keyword>
<keyword evidence="3" id="KW-1185">Reference proteome</keyword>
<dbReference type="RefSeq" id="XP_001016289.2">
    <property type="nucleotide sequence ID" value="XM_001016289.2"/>
</dbReference>
<reference evidence="3" key="1">
    <citation type="journal article" date="2006" name="PLoS Biol.">
        <title>Macronuclear genome sequence of the ciliate Tetrahymena thermophila, a model eukaryote.</title>
        <authorList>
            <person name="Eisen J.A."/>
            <person name="Coyne R.S."/>
            <person name="Wu M."/>
            <person name="Wu D."/>
            <person name="Thiagarajan M."/>
            <person name="Wortman J.R."/>
            <person name="Badger J.H."/>
            <person name="Ren Q."/>
            <person name="Amedeo P."/>
            <person name="Jones K.M."/>
            <person name="Tallon L.J."/>
            <person name="Delcher A.L."/>
            <person name="Salzberg S.L."/>
            <person name="Silva J.C."/>
            <person name="Haas B.J."/>
            <person name="Majoros W.H."/>
            <person name="Farzad M."/>
            <person name="Carlton J.M."/>
            <person name="Smith R.K. Jr."/>
            <person name="Garg J."/>
            <person name="Pearlman R.E."/>
            <person name="Karrer K.M."/>
            <person name="Sun L."/>
            <person name="Manning G."/>
            <person name="Elde N.C."/>
            <person name="Turkewitz A.P."/>
            <person name="Asai D.J."/>
            <person name="Wilkes D.E."/>
            <person name="Wang Y."/>
            <person name="Cai H."/>
            <person name="Collins K."/>
            <person name="Stewart B.A."/>
            <person name="Lee S.R."/>
            <person name="Wilamowska K."/>
            <person name="Weinberg Z."/>
            <person name="Ruzzo W.L."/>
            <person name="Wloga D."/>
            <person name="Gaertig J."/>
            <person name="Frankel J."/>
            <person name="Tsao C.-C."/>
            <person name="Gorovsky M.A."/>
            <person name="Keeling P.J."/>
            <person name="Waller R.F."/>
            <person name="Patron N.J."/>
            <person name="Cherry J.M."/>
            <person name="Stover N.A."/>
            <person name="Krieger C.J."/>
            <person name="del Toro C."/>
            <person name="Ryder H.F."/>
            <person name="Williamson S.C."/>
            <person name="Barbeau R.A."/>
            <person name="Hamilton E.P."/>
            <person name="Orias E."/>
        </authorList>
    </citation>
    <scope>NUCLEOTIDE SEQUENCE [LARGE SCALE GENOMIC DNA]</scope>
    <source>
        <strain evidence="3">SB210</strain>
    </source>
</reference>
<dbReference type="AlphaFoldDB" id="I7LUU1"/>
<dbReference type="EMBL" id="GG662699">
    <property type="protein sequence ID" value="EAR96044.2"/>
    <property type="molecule type" value="Genomic_DNA"/>
</dbReference>
<evidence type="ECO:0000256" key="1">
    <source>
        <dbReference type="SAM" id="Phobius"/>
    </source>
</evidence>
<name>I7LUU1_TETTS</name>
<keyword evidence="1" id="KW-1133">Transmembrane helix</keyword>
<dbReference type="KEGG" id="tet:TTHERM_00127090"/>
<keyword evidence="1" id="KW-0472">Membrane</keyword>
<organism evidence="2 3">
    <name type="scientific">Tetrahymena thermophila (strain SB210)</name>
    <dbReference type="NCBI Taxonomy" id="312017"/>
    <lineage>
        <taxon>Eukaryota</taxon>
        <taxon>Sar</taxon>
        <taxon>Alveolata</taxon>
        <taxon>Ciliophora</taxon>
        <taxon>Intramacronucleata</taxon>
        <taxon>Oligohymenophorea</taxon>
        <taxon>Hymenostomatida</taxon>
        <taxon>Tetrahymenina</taxon>
        <taxon>Tetrahymenidae</taxon>
        <taxon>Tetrahymena</taxon>
    </lineage>
</organism>
<dbReference type="Proteomes" id="UP000009168">
    <property type="component" value="Unassembled WGS sequence"/>
</dbReference>